<dbReference type="InterPro" id="IPR036179">
    <property type="entry name" value="Ig-like_dom_sf"/>
</dbReference>
<keyword evidence="7" id="KW-0677">Repeat</keyword>
<dbReference type="InterPro" id="IPR003598">
    <property type="entry name" value="Ig_sub2"/>
</dbReference>
<keyword evidence="5 14" id="KW-0812">Transmembrane</keyword>
<dbReference type="InterPro" id="IPR013098">
    <property type="entry name" value="Ig_I-set"/>
</dbReference>
<feature type="chain" id="PRO_5044715785" description="Ig-like domain-containing protein" evidence="15">
    <location>
        <begin position="20"/>
        <end position="380"/>
    </location>
</feature>
<evidence type="ECO:0000256" key="8">
    <source>
        <dbReference type="ARBA" id="ARBA00022989"/>
    </source>
</evidence>
<keyword evidence="12" id="KW-0325">Glycoprotein</keyword>
<keyword evidence="9 14" id="KW-0472">Membrane</keyword>
<evidence type="ECO:0000256" key="2">
    <source>
        <dbReference type="ARBA" id="ARBA00004613"/>
    </source>
</evidence>
<feature type="domain" description="Ig-like" evidence="16">
    <location>
        <begin position="45"/>
        <end position="121"/>
    </location>
</feature>
<dbReference type="PROSITE" id="PS50835">
    <property type="entry name" value="IG_LIKE"/>
    <property type="match status" value="3"/>
</dbReference>
<comment type="similarity">
    <text evidence="3">Belongs to the interleukin-1 receptor family.</text>
</comment>
<keyword evidence="6 15" id="KW-0732">Signal</keyword>
<evidence type="ECO:0000256" key="14">
    <source>
        <dbReference type="SAM" id="Phobius"/>
    </source>
</evidence>
<evidence type="ECO:0000256" key="7">
    <source>
        <dbReference type="ARBA" id="ARBA00022737"/>
    </source>
</evidence>
<comment type="subcellular location">
    <subcellularLocation>
        <location evidence="1">Membrane</location>
        <topology evidence="1">Single-pass type I membrane protein</topology>
    </subcellularLocation>
    <subcellularLocation>
        <location evidence="2">Secreted</location>
    </subcellularLocation>
</comment>
<evidence type="ECO:0000256" key="12">
    <source>
        <dbReference type="ARBA" id="ARBA00023180"/>
    </source>
</evidence>
<dbReference type="SMART" id="SM00409">
    <property type="entry name" value="IG"/>
    <property type="match status" value="3"/>
</dbReference>
<dbReference type="EMBL" id="WNYA01000002">
    <property type="protein sequence ID" value="KAG8587000.1"/>
    <property type="molecule type" value="Genomic_DNA"/>
</dbReference>
<evidence type="ECO:0000256" key="6">
    <source>
        <dbReference type="ARBA" id="ARBA00022729"/>
    </source>
</evidence>
<dbReference type="GO" id="GO:0005576">
    <property type="term" value="C:extracellular region"/>
    <property type="evidence" value="ECO:0007669"/>
    <property type="project" value="UniProtKB-SubCell"/>
</dbReference>
<feature type="domain" description="Ig-like" evidence="16">
    <location>
        <begin position="127"/>
        <end position="211"/>
    </location>
</feature>
<gene>
    <name evidence="17" type="ORF">GDO81_005539</name>
</gene>
<evidence type="ECO:0000256" key="10">
    <source>
        <dbReference type="ARBA" id="ARBA00023157"/>
    </source>
</evidence>
<evidence type="ECO:0000313" key="18">
    <source>
        <dbReference type="Proteomes" id="UP000824782"/>
    </source>
</evidence>
<dbReference type="EMBL" id="WNYA01000002">
    <property type="protein sequence ID" value="KAG8586999.1"/>
    <property type="molecule type" value="Genomic_DNA"/>
</dbReference>
<reference evidence="17" key="1">
    <citation type="thesis" date="2020" institute="ProQuest LLC" country="789 East Eisenhower Parkway, Ann Arbor, MI, USA">
        <title>Comparative Genomics and Chromosome Evolution.</title>
        <authorList>
            <person name="Mudd A.B."/>
        </authorList>
    </citation>
    <scope>NUCLEOTIDE SEQUENCE</scope>
    <source>
        <strain evidence="17">237g6f4</strain>
        <tissue evidence="17">Blood</tissue>
    </source>
</reference>
<dbReference type="InterPro" id="IPR007110">
    <property type="entry name" value="Ig-like_dom"/>
</dbReference>
<dbReference type="GO" id="GO:0004910">
    <property type="term" value="F:interleukin-1, type II, blocking receptor activity"/>
    <property type="evidence" value="ECO:0007669"/>
    <property type="project" value="InterPro"/>
</dbReference>
<dbReference type="GO" id="GO:0016020">
    <property type="term" value="C:membrane"/>
    <property type="evidence" value="ECO:0007669"/>
    <property type="project" value="UniProtKB-SubCell"/>
</dbReference>
<keyword evidence="11" id="KW-0675">Receptor</keyword>
<evidence type="ECO:0000256" key="9">
    <source>
        <dbReference type="ARBA" id="ARBA00023136"/>
    </source>
</evidence>
<dbReference type="PANTHER" id="PTHR11890">
    <property type="entry name" value="INTERLEUKIN-1 RECEPTOR FAMILY MEMBER"/>
    <property type="match status" value="1"/>
</dbReference>
<organism evidence="17 18">
    <name type="scientific">Engystomops pustulosus</name>
    <name type="common">Tungara frog</name>
    <name type="synonym">Physalaemus pustulosus</name>
    <dbReference type="NCBI Taxonomy" id="76066"/>
    <lineage>
        <taxon>Eukaryota</taxon>
        <taxon>Metazoa</taxon>
        <taxon>Chordata</taxon>
        <taxon>Craniata</taxon>
        <taxon>Vertebrata</taxon>
        <taxon>Euteleostomi</taxon>
        <taxon>Amphibia</taxon>
        <taxon>Batrachia</taxon>
        <taxon>Anura</taxon>
        <taxon>Neobatrachia</taxon>
        <taxon>Hyloidea</taxon>
        <taxon>Leptodactylidae</taxon>
        <taxon>Leiuperinae</taxon>
        <taxon>Engystomops</taxon>
    </lineage>
</organism>
<dbReference type="InterPro" id="IPR004077">
    <property type="entry name" value="IL-1_rcpt_II-typ"/>
</dbReference>
<dbReference type="FunFam" id="2.60.40.10:FF:000188">
    <property type="entry name" value="Interleukin-1 receptor accessory protein-like 1"/>
    <property type="match status" value="1"/>
</dbReference>
<protein>
    <recommendedName>
        <fullName evidence="16">Ig-like domain-containing protein</fullName>
    </recommendedName>
</protein>
<dbReference type="Gene3D" id="2.60.40.10">
    <property type="entry name" value="Immunoglobulins"/>
    <property type="match status" value="3"/>
</dbReference>
<dbReference type="InterPro" id="IPR003599">
    <property type="entry name" value="Ig_sub"/>
</dbReference>
<name>A0AAV7CPJ0_ENGPU</name>
<dbReference type="PRINTS" id="PR01536">
    <property type="entry name" value="INTRLKN1R12F"/>
</dbReference>
<feature type="domain" description="Ig-like" evidence="16">
    <location>
        <begin position="231"/>
        <end position="336"/>
    </location>
</feature>
<dbReference type="InterPro" id="IPR015621">
    <property type="entry name" value="IL-1_rcpt_fam"/>
</dbReference>
<dbReference type="PANTHER" id="PTHR11890:SF3">
    <property type="entry name" value="INTERLEUKIN-1 RECEPTOR TYPE 2"/>
    <property type="match status" value="1"/>
</dbReference>
<feature type="signal peptide" evidence="15">
    <location>
        <begin position="1"/>
        <end position="19"/>
    </location>
</feature>
<evidence type="ECO:0000256" key="1">
    <source>
        <dbReference type="ARBA" id="ARBA00004479"/>
    </source>
</evidence>
<keyword evidence="4" id="KW-0964">Secreted</keyword>
<proteinExistence type="inferred from homology"/>
<dbReference type="InterPro" id="IPR013783">
    <property type="entry name" value="Ig-like_fold"/>
</dbReference>
<evidence type="ECO:0000256" key="3">
    <source>
        <dbReference type="ARBA" id="ARBA00009752"/>
    </source>
</evidence>
<dbReference type="SUPFAM" id="SSF48726">
    <property type="entry name" value="Immunoglobulin"/>
    <property type="match status" value="3"/>
</dbReference>
<keyword evidence="10" id="KW-1015">Disulfide bond</keyword>
<evidence type="ECO:0000256" key="4">
    <source>
        <dbReference type="ARBA" id="ARBA00022525"/>
    </source>
</evidence>
<dbReference type="SMART" id="SM00408">
    <property type="entry name" value="IGc2"/>
    <property type="match status" value="2"/>
</dbReference>
<dbReference type="Proteomes" id="UP000824782">
    <property type="component" value="Unassembled WGS sequence"/>
</dbReference>
<evidence type="ECO:0000313" key="17">
    <source>
        <dbReference type="EMBL" id="KAG8587000.1"/>
    </source>
</evidence>
<keyword evidence="18" id="KW-1185">Reference proteome</keyword>
<accession>A0AAV7CPJ0</accession>
<dbReference type="AlphaFoldDB" id="A0AAV7CPJ0"/>
<keyword evidence="13" id="KW-0393">Immunoglobulin domain</keyword>
<evidence type="ECO:0000256" key="15">
    <source>
        <dbReference type="SAM" id="SignalP"/>
    </source>
</evidence>
<dbReference type="PRINTS" id="PR01539">
    <property type="entry name" value="INTRLEUKN1R2"/>
</dbReference>
<evidence type="ECO:0000256" key="13">
    <source>
        <dbReference type="ARBA" id="ARBA00023319"/>
    </source>
</evidence>
<keyword evidence="8 14" id="KW-1133">Transmembrane helix</keyword>
<comment type="caution">
    <text evidence="17">The sequence shown here is derived from an EMBL/GenBank/DDBJ whole genome shotgun (WGS) entry which is preliminary data.</text>
</comment>
<dbReference type="Pfam" id="PF00047">
    <property type="entry name" value="ig"/>
    <property type="match status" value="1"/>
</dbReference>
<evidence type="ECO:0000256" key="5">
    <source>
        <dbReference type="ARBA" id="ARBA00022692"/>
    </source>
</evidence>
<dbReference type="InterPro" id="IPR013151">
    <property type="entry name" value="Immunoglobulin_dom"/>
</dbReference>
<dbReference type="InterPro" id="IPR004074">
    <property type="entry name" value="IL-1_rcpt_I/II-typ"/>
</dbReference>
<dbReference type="Pfam" id="PF07679">
    <property type="entry name" value="I-set"/>
    <property type="match status" value="1"/>
</dbReference>
<evidence type="ECO:0000256" key="11">
    <source>
        <dbReference type="ARBA" id="ARBA00023170"/>
    </source>
</evidence>
<sequence>MKMWVQSILFGTFLLETYGFSVNRMNIGEKCQARITHSVDYYVINEELATITCPVSQYLPIDLSTVQLVWTRNGSEMQDTAEIQRKRDTLWFLPAVKEHTGIYTCVVRNASYCVEISVSLNVMSDTPSSFPYIKYEQIAYENAQFLMICPALPDFTDHMTINWFKEGKPLPNDGIKYGYLDGTTYALINDVSLEDEGYYKCQLTFSIENINYNVTRIIQLRIIDQGIRQQPVILNSNQKTIAASLGSKVVIPCKVYAGHNDGDLMVWWLANGSFVNDYSKDDRVTEGVLQETTEVEGQYFELPLIFERIEEEDFITDFQCIAANEYGQEILPAQIKQAASSFAWYIAAVPALVVFLIIAIIFIAKHRKCGNKKDYSLAKS</sequence>
<feature type="transmembrane region" description="Helical" evidence="14">
    <location>
        <begin position="342"/>
        <end position="364"/>
    </location>
</feature>
<evidence type="ECO:0000259" key="16">
    <source>
        <dbReference type="PROSITE" id="PS50835"/>
    </source>
</evidence>